<reference evidence="1" key="1">
    <citation type="submission" date="2020-04" db="EMBL/GenBank/DDBJ databases">
        <title>Deep metagenomics examines the oral microbiome during advanced dental caries in children, revealing novel taxa and co-occurrences with host molecules.</title>
        <authorList>
            <person name="Baker J.L."/>
            <person name="Morton J.T."/>
            <person name="Dinis M."/>
            <person name="Alvarez R."/>
            <person name="Tran N.C."/>
            <person name="Knight R."/>
            <person name="Edlund A."/>
        </authorList>
    </citation>
    <scope>NUCLEOTIDE SEQUENCE</scope>
    <source>
        <strain evidence="1">JCVI_25_bin.9</strain>
    </source>
</reference>
<evidence type="ECO:0000313" key="2">
    <source>
        <dbReference type="Proteomes" id="UP000757461"/>
    </source>
</evidence>
<dbReference type="EMBL" id="JABZSQ010000082">
    <property type="protein sequence ID" value="MBF1415019.1"/>
    <property type="molecule type" value="Genomic_DNA"/>
</dbReference>
<dbReference type="CDD" id="cd06462">
    <property type="entry name" value="Peptidase_S24_S26"/>
    <property type="match status" value="1"/>
</dbReference>
<proteinExistence type="predicted"/>
<organism evidence="1 2">
    <name type="scientific">Prevotella histicola</name>
    <dbReference type="NCBI Taxonomy" id="470565"/>
    <lineage>
        <taxon>Bacteria</taxon>
        <taxon>Pseudomonadati</taxon>
        <taxon>Bacteroidota</taxon>
        <taxon>Bacteroidia</taxon>
        <taxon>Bacteroidales</taxon>
        <taxon>Prevotellaceae</taxon>
        <taxon>Prevotella</taxon>
    </lineage>
</organism>
<accession>A0A930HZP2</accession>
<comment type="caution">
    <text evidence="1">The sequence shown here is derived from an EMBL/GenBank/DDBJ whole genome shotgun (WGS) entry which is preliminary data.</text>
</comment>
<dbReference type="AlphaFoldDB" id="A0A930HZP2"/>
<dbReference type="Proteomes" id="UP000757461">
    <property type="component" value="Unassembled WGS sequence"/>
</dbReference>
<protein>
    <submittedName>
        <fullName evidence="1">Peptidase S41</fullName>
    </submittedName>
</protein>
<gene>
    <name evidence="1" type="ORF">HXN33_05505</name>
</gene>
<name>A0A930HZP2_9BACT</name>
<evidence type="ECO:0000313" key="1">
    <source>
        <dbReference type="EMBL" id="MBF1415019.1"/>
    </source>
</evidence>
<sequence length="161" mass="18879">MQKDYLNTTEVQFANADLLPEVVTLLNEGHTVTLRLRGFSMRPFLEDNRDKALLIKPSTINVGDPVLCEIAPLHFVLHRIIKIDGEDITLRGDGNIGVEHCKRKNVLGAVIGFYRKNRKRLDRTDGWKWRLYSYIWTRLFPLRRYILGIYRRLWIPLFGTI</sequence>